<dbReference type="InterPro" id="IPR007886">
    <property type="entry name" value="AlaDH/PNT_N"/>
</dbReference>
<dbReference type="EMBL" id="JACIIZ010000001">
    <property type="protein sequence ID" value="MBB6249971.1"/>
    <property type="molecule type" value="Genomic_DNA"/>
</dbReference>
<dbReference type="SUPFAM" id="SSF52283">
    <property type="entry name" value="Formate/glycerate dehydrogenase catalytic domain-like"/>
    <property type="match status" value="1"/>
</dbReference>
<evidence type="ECO:0000256" key="10">
    <source>
        <dbReference type="ARBA" id="ARBA00071353"/>
    </source>
</evidence>
<keyword evidence="6" id="KW-1278">Translocase</keyword>
<dbReference type="FunFam" id="3.40.50.720:FF:000188">
    <property type="entry name" value="NAD(P) transhydrogenase alpha subunit 1"/>
    <property type="match status" value="1"/>
</dbReference>
<keyword evidence="5" id="KW-0521">NADP</keyword>
<evidence type="ECO:0000256" key="2">
    <source>
        <dbReference type="ARBA" id="ARBA00005689"/>
    </source>
</evidence>
<evidence type="ECO:0000313" key="18">
    <source>
        <dbReference type="Proteomes" id="UP000539175"/>
    </source>
</evidence>
<keyword evidence="18" id="KW-1185">Reference proteome</keyword>
<gene>
    <name evidence="17" type="ORF">FHS74_000504</name>
</gene>
<feature type="domain" description="Alanine dehydrogenase/pyridine nucleotide transhydrogenase NAD(H)-binding" evidence="15">
    <location>
        <begin position="148"/>
        <end position="314"/>
    </location>
</feature>
<comment type="catalytic activity">
    <reaction evidence="8">
        <text>NAD(+) + NADPH + H(+)(in) = NADH + NADP(+) + H(+)(out)</text>
        <dbReference type="Rhea" id="RHEA:47992"/>
        <dbReference type="ChEBI" id="CHEBI:15378"/>
        <dbReference type="ChEBI" id="CHEBI:57540"/>
        <dbReference type="ChEBI" id="CHEBI:57783"/>
        <dbReference type="ChEBI" id="CHEBI:57945"/>
        <dbReference type="ChEBI" id="CHEBI:58349"/>
        <dbReference type="EC" id="7.1.1.1"/>
    </reaction>
</comment>
<evidence type="ECO:0000256" key="12">
    <source>
        <dbReference type="ARBA" id="ARBA00077863"/>
    </source>
</evidence>
<dbReference type="PANTHER" id="PTHR10160:SF19">
    <property type="entry name" value="PROTON-TRANSLOCATING NAD(P)(+) TRANSHYDROGENASE"/>
    <property type="match status" value="1"/>
</dbReference>
<evidence type="ECO:0000256" key="13">
    <source>
        <dbReference type="ARBA" id="ARBA00081682"/>
    </source>
</evidence>
<dbReference type="RefSeq" id="WP_184797109.1">
    <property type="nucleotide sequence ID" value="NZ_JACIIZ010000001.1"/>
</dbReference>
<dbReference type="InterPro" id="IPR008143">
    <property type="entry name" value="Ala_DH/PNT_CS2"/>
</dbReference>
<dbReference type="SMART" id="SM01002">
    <property type="entry name" value="AlaDh_PNT_C"/>
    <property type="match status" value="1"/>
</dbReference>
<reference evidence="17 18" key="1">
    <citation type="submission" date="2020-08" db="EMBL/GenBank/DDBJ databases">
        <title>Genomic Encyclopedia of Type Strains, Phase IV (KMG-IV): sequencing the most valuable type-strain genomes for metagenomic binning, comparative biology and taxonomic classification.</title>
        <authorList>
            <person name="Goeker M."/>
        </authorList>
    </citation>
    <scope>NUCLEOTIDE SEQUENCE [LARGE SCALE GENOMIC DNA]</scope>
    <source>
        <strain evidence="17 18">DSM 22198</strain>
    </source>
</reference>
<evidence type="ECO:0000256" key="6">
    <source>
        <dbReference type="ARBA" id="ARBA00022967"/>
    </source>
</evidence>
<dbReference type="GO" id="GO:0005886">
    <property type="term" value="C:plasma membrane"/>
    <property type="evidence" value="ECO:0007669"/>
    <property type="project" value="TreeGrafter"/>
</dbReference>
<comment type="subunit">
    <text evidence="9">Heterotrimer of two alpha chains and a beta (PntB) chain; in Rhodospirillum, the alpha chain is made of two subunits (PntAA and PntAB) and forms a dimer.</text>
</comment>
<evidence type="ECO:0000256" key="1">
    <source>
        <dbReference type="ARBA" id="ARBA00003943"/>
    </source>
</evidence>
<evidence type="ECO:0000256" key="14">
    <source>
        <dbReference type="ARBA" id="ARBA00084087"/>
    </source>
</evidence>
<dbReference type="SMART" id="SM01003">
    <property type="entry name" value="AlaDh_PNT_N"/>
    <property type="match status" value="1"/>
</dbReference>
<protein>
    <recommendedName>
        <fullName evidence="10">NAD(P) transhydrogenase subunit alpha part 1</fullName>
        <ecNumber evidence="3">7.1.1.1</ecNumber>
    </recommendedName>
    <alternativeName>
        <fullName evidence="14">Nicotinamide nucleotide transhydrogenase subunit alpha 1</fullName>
    </alternativeName>
    <alternativeName>
        <fullName evidence="12">Proton-translocating transhydrogenase component 1</fullName>
    </alternativeName>
    <alternativeName>
        <fullName evidence="11">Pyridine nucleotide transhydrogenase subunit alpha 1</fullName>
    </alternativeName>
    <alternativeName>
        <fullName evidence="13">dI</fullName>
    </alternativeName>
</protein>
<comment type="similarity">
    <text evidence="2">Belongs to the AlaDH/PNT family.</text>
</comment>
<dbReference type="CDD" id="cd05304">
    <property type="entry name" value="Rubrum_tdh"/>
    <property type="match status" value="1"/>
</dbReference>
<dbReference type="PANTHER" id="PTHR10160">
    <property type="entry name" value="NAD(P) TRANSHYDROGENASE"/>
    <property type="match status" value="1"/>
</dbReference>
<organism evidence="17 18">
    <name type="scientific">Nitrospirillum iridis</name>
    <dbReference type="NCBI Taxonomy" id="765888"/>
    <lineage>
        <taxon>Bacteria</taxon>
        <taxon>Pseudomonadati</taxon>
        <taxon>Pseudomonadota</taxon>
        <taxon>Alphaproteobacteria</taxon>
        <taxon>Rhodospirillales</taxon>
        <taxon>Azospirillaceae</taxon>
        <taxon>Nitrospirillum</taxon>
    </lineage>
</organism>
<dbReference type="GO" id="GO:0008750">
    <property type="term" value="F:proton-translocating NAD(P)+ transhydrogenase activity"/>
    <property type="evidence" value="ECO:0007669"/>
    <property type="project" value="UniProtKB-EC"/>
</dbReference>
<keyword evidence="4" id="KW-0547">Nucleotide-binding</keyword>
<keyword evidence="7" id="KW-0520">NAD</keyword>
<feature type="domain" description="Alanine dehydrogenase/pyridine nucleotide transhydrogenase N-terminal" evidence="16">
    <location>
        <begin position="4"/>
        <end position="139"/>
    </location>
</feature>
<evidence type="ECO:0000256" key="9">
    <source>
        <dbReference type="ARBA" id="ARBA00063359"/>
    </source>
</evidence>
<dbReference type="SUPFAM" id="SSF51735">
    <property type="entry name" value="NAD(P)-binding Rossmann-fold domains"/>
    <property type="match status" value="1"/>
</dbReference>
<accession>A0A7X0AVC8</accession>
<dbReference type="Proteomes" id="UP000539175">
    <property type="component" value="Unassembled WGS sequence"/>
</dbReference>
<dbReference type="AlphaFoldDB" id="A0A7X0AVC8"/>
<dbReference type="InterPro" id="IPR036291">
    <property type="entry name" value="NAD(P)-bd_dom_sf"/>
</dbReference>
<dbReference type="GO" id="GO:0016491">
    <property type="term" value="F:oxidoreductase activity"/>
    <property type="evidence" value="ECO:0007669"/>
    <property type="project" value="UniProtKB-KW"/>
</dbReference>
<evidence type="ECO:0000256" key="5">
    <source>
        <dbReference type="ARBA" id="ARBA00022857"/>
    </source>
</evidence>
<dbReference type="PROSITE" id="PS00837">
    <property type="entry name" value="ALADH_PNT_2"/>
    <property type="match status" value="1"/>
</dbReference>
<keyword evidence="17" id="KW-0560">Oxidoreductase</keyword>
<dbReference type="EC" id="7.1.1.1" evidence="3"/>
<evidence type="ECO:0000256" key="11">
    <source>
        <dbReference type="ARBA" id="ARBA00076996"/>
    </source>
</evidence>
<dbReference type="InterPro" id="IPR007698">
    <property type="entry name" value="AlaDH/PNT_NAD(H)-bd"/>
</dbReference>
<evidence type="ECO:0000256" key="8">
    <source>
        <dbReference type="ARBA" id="ARBA00048202"/>
    </source>
</evidence>
<name>A0A7X0AVC8_9PROT</name>
<evidence type="ECO:0000259" key="15">
    <source>
        <dbReference type="SMART" id="SM01002"/>
    </source>
</evidence>
<evidence type="ECO:0000313" key="17">
    <source>
        <dbReference type="EMBL" id="MBB6249971.1"/>
    </source>
</evidence>
<dbReference type="GO" id="GO:0006740">
    <property type="term" value="P:NADPH regeneration"/>
    <property type="evidence" value="ECO:0007669"/>
    <property type="project" value="TreeGrafter"/>
</dbReference>
<evidence type="ECO:0000256" key="3">
    <source>
        <dbReference type="ARBA" id="ARBA00012943"/>
    </source>
</evidence>
<evidence type="ECO:0000256" key="7">
    <source>
        <dbReference type="ARBA" id="ARBA00023027"/>
    </source>
</evidence>
<comment type="caution">
    <text evidence="17">The sequence shown here is derived from an EMBL/GenBank/DDBJ whole genome shotgun (WGS) entry which is preliminary data.</text>
</comment>
<comment type="function">
    <text evidence="1">The transhydrogenation between NADH and NADP is coupled to respiration and ATP hydrolysis and functions as a proton pump across the membrane.</text>
</comment>
<dbReference type="Pfam" id="PF05222">
    <property type="entry name" value="AlaDh_PNT_N"/>
    <property type="match status" value="1"/>
</dbReference>
<dbReference type="NCBIfam" id="NF006942">
    <property type="entry name" value="PRK09424.1"/>
    <property type="match status" value="1"/>
</dbReference>
<evidence type="ECO:0000256" key="4">
    <source>
        <dbReference type="ARBA" id="ARBA00022741"/>
    </source>
</evidence>
<sequence>MKIGVPKERRPGELRVAASPETVRKFVGLGFEVTVETGAGLGAAITDDAFTAAGATIAPDAAGALADADVVLKVQRPEPAELALIKRGAKLAAILSPYGDAAGVKAYADAGVDAFAMEFIPRITRAQSMDVLSSQANLAGYRAVLDAAYEFGRAFPMMMTAAGTVAPARAFIMGVGVAGLQAIATARRLGAIVSATDVRPATKEQVQSLGATFVAVEDEEFQQAQTAGGYAKEMSAEYRAKQAALVAETIKKQDIVITTALIPGRKAPVLVTDAMLRTMKTGAVVIDLAVEQGGNVEGSEPGKIVEKYGVKIVGHANVPSRIAVDSSALYAKNLLNFLTPLVDKEAKALKIDWNDEIIKGTALTHDGVVVHPAFAPAAPAPEPAAEPAATPEKAE</sequence>
<dbReference type="GO" id="GO:0050661">
    <property type="term" value="F:NADP binding"/>
    <property type="evidence" value="ECO:0007669"/>
    <property type="project" value="TreeGrafter"/>
</dbReference>
<dbReference type="Pfam" id="PF01262">
    <property type="entry name" value="AlaDh_PNT_C"/>
    <property type="match status" value="1"/>
</dbReference>
<dbReference type="Gene3D" id="3.40.50.720">
    <property type="entry name" value="NAD(P)-binding Rossmann-like Domain"/>
    <property type="match status" value="2"/>
</dbReference>
<evidence type="ECO:0000259" key="16">
    <source>
        <dbReference type="SMART" id="SM01003"/>
    </source>
</evidence>
<proteinExistence type="inferred from homology"/>